<name>A0ABS3B0G1_9XANT</name>
<dbReference type="EMBL" id="JAFIWB010000005">
    <property type="protein sequence ID" value="MBN6102094.1"/>
    <property type="molecule type" value="Genomic_DNA"/>
</dbReference>
<evidence type="ECO:0000313" key="2">
    <source>
        <dbReference type="Proteomes" id="UP000695802"/>
    </source>
</evidence>
<sequence>MRWYAIRTVYAFGTKDDGTNVFEERIVAFEANDQDEAFAKAHKESVTYAADLNLEAHPDQVSYEQDGNALTDGYELWSKLFESRLELNEFYESLYVSYEYHPDPRPSS</sequence>
<proteinExistence type="predicted"/>
<keyword evidence="2" id="KW-1185">Reference proteome</keyword>
<evidence type="ECO:0000313" key="1">
    <source>
        <dbReference type="EMBL" id="MBN6102094.1"/>
    </source>
</evidence>
<dbReference type="Pfam" id="PF14119">
    <property type="entry name" value="DUF4288"/>
    <property type="match status" value="1"/>
</dbReference>
<dbReference type="InterPro" id="IPR025630">
    <property type="entry name" value="DUF4288"/>
</dbReference>
<reference evidence="1 2" key="1">
    <citation type="submission" date="2021-02" db="EMBL/GenBank/DDBJ databases">
        <title>Taxonomically Unique Crown Gall-Associated Xanthomonas Stains Have Deficiency in Virulence Repertories.</title>
        <authorList>
            <person name="Mafakheri H."/>
            <person name="Taghavi S.M."/>
            <person name="Dimkic I."/>
            <person name="Nemanja K."/>
            <person name="Osdaghi E."/>
        </authorList>
    </citation>
    <scope>NUCLEOTIDE SEQUENCE [LARGE SCALE GENOMIC DNA]</scope>
    <source>
        <strain evidence="1 2">FX4</strain>
    </source>
</reference>
<accession>A0ABS3B0G1</accession>
<protein>
    <submittedName>
        <fullName evidence="1">DUF4288 domain-containing protein</fullName>
    </submittedName>
</protein>
<comment type="caution">
    <text evidence="1">The sequence shown here is derived from an EMBL/GenBank/DDBJ whole genome shotgun (WGS) entry which is preliminary data.</text>
</comment>
<dbReference type="RefSeq" id="WP_206229349.1">
    <property type="nucleotide sequence ID" value="NZ_JAFIWB010000005.1"/>
</dbReference>
<organism evidence="1 2">
    <name type="scientific">Xanthomonas bonasiae</name>
    <dbReference type="NCBI Taxonomy" id="2810351"/>
    <lineage>
        <taxon>Bacteria</taxon>
        <taxon>Pseudomonadati</taxon>
        <taxon>Pseudomonadota</taxon>
        <taxon>Gammaproteobacteria</taxon>
        <taxon>Lysobacterales</taxon>
        <taxon>Lysobacteraceae</taxon>
        <taxon>Xanthomonas</taxon>
    </lineage>
</organism>
<dbReference type="Proteomes" id="UP000695802">
    <property type="component" value="Unassembled WGS sequence"/>
</dbReference>
<gene>
    <name evidence="1" type="ORF">JR064_07945</name>
</gene>